<keyword evidence="6" id="KW-0598">Phosphotransferase system</keyword>
<dbReference type="Pfam" id="PF00367">
    <property type="entry name" value="PTS_EIIB"/>
    <property type="match status" value="1"/>
</dbReference>
<feature type="transmembrane region" description="Helical" evidence="12">
    <location>
        <begin position="422"/>
        <end position="444"/>
    </location>
</feature>
<comment type="subcellular location">
    <subcellularLocation>
        <location evidence="1">Cell membrane</location>
        <topology evidence="1">Multi-pass membrane protein</topology>
    </subcellularLocation>
</comment>
<evidence type="ECO:0000256" key="5">
    <source>
        <dbReference type="ARBA" id="ARBA00022679"/>
    </source>
</evidence>
<keyword evidence="4" id="KW-0762">Sugar transport</keyword>
<dbReference type="Pfam" id="PF02378">
    <property type="entry name" value="PTS_EIIC"/>
    <property type="match status" value="1"/>
</dbReference>
<keyword evidence="7 12" id="KW-0812">Transmembrane</keyword>
<evidence type="ECO:0000259" key="13">
    <source>
        <dbReference type="PROSITE" id="PS51098"/>
    </source>
</evidence>
<dbReference type="PANTHER" id="PTHR30175">
    <property type="entry name" value="PHOSPHOTRANSFERASE SYSTEM TRANSPORT PROTEIN"/>
    <property type="match status" value="1"/>
</dbReference>
<feature type="transmembrane region" description="Helical" evidence="12">
    <location>
        <begin position="283"/>
        <end position="311"/>
    </location>
</feature>
<feature type="transmembrane region" description="Helical" evidence="12">
    <location>
        <begin position="252"/>
        <end position="271"/>
    </location>
</feature>
<dbReference type="PROSITE" id="PS51098">
    <property type="entry name" value="PTS_EIIB_TYPE_1"/>
    <property type="match status" value="1"/>
</dbReference>
<feature type="transmembrane region" description="Helical" evidence="12">
    <location>
        <begin position="213"/>
        <end position="232"/>
    </location>
</feature>
<evidence type="ECO:0000256" key="1">
    <source>
        <dbReference type="ARBA" id="ARBA00004651"/>
    </source>
</evidence>
<evidence type="ECO:0000256" key="12">
    <source>
        <dbReference type="SAM" id="Phobius"/>
    </source>
</evidence>
<dbReference type="GO" id="GO:0016301">
    <property type="term" value="F:kinase activity"/>
    <property type="evidence" value="ECO:0007669"/>
    <property type="project" value="UniProtKB-KW"/>
</dbReference>
<dbReference type="SUPFAM" id="SSF55604">
    <property type="entry name" value="Glucose permease domain IIB"/>
    <property type="match status" value="1"/>
</dbReference>
<comment type="caution">
    <text evidence="15">The sequence shown here is derived from an EMBL/GenBank/DDBJ whole genome shotgun (WGS) entry which is preliminary data.</text>
</comment>
<dbReference type="FunFam" id="3.30.1360.60:FF:000001">
    <property type="entry name" value="PTS system glucose-specific IIBC component PtsG"/>
    <property type="match status" value="1"/>
</dbReference>
<feature type="transmembrane region" description="Helical" evidence="12">
    <location>
        <begin position="179"/>
        <end position="201"/>
    </location>
</feature>
<dbReference type="InterPro" id="IPR036878">
    <property type="entry name" value="Glu_permease_IIB"/>
</dbReference>
<dbReference type="Gene3D" id="3.30.1360.60">
    <property type="entry name" value="Glucose permease domain IIB"/>
    <property type="match status" value="1"/>
</dbReference>
<evidence type="ECO:0000256" key="9">
    <source>
        <dbReference type="ARBA" id="ARBA00022989"/>
    </source>
</evidence>
<keyword evidence="16" id="KW-1185">Reference proteome</keyword>
<evidence type="ECO:0000256" key="10">
    <source>
        <dbReference type="ARBA" id="ARBA00023136"/>
    </source>
</evidence>
<dbReference type="GO" id="GO:0090589">
    <property type="term" value="F:protein-phosphocysteine-trehalose phosphotransferase system transporter activity"/>
    <property type="evidence" value="ECO:0007669"/>
    <property type="project" value="TreeGrafter"/>
</dbReference>
<proteinExistence type="predicted"/>
<organism evidence="15 16">
    <name type="scientific">Listeria rocourtiae</name>
    <dbReference type="NCBI Taxonomy" id="647910"/>
    <lineage>
        <taxon>Bacteria</taxon>
        <taxon>Bacillati</taxon>
        <taxon>Bacillota</taxon>
        <taxon>Bacilli</taxon>
        <taxon>Bacillales</taxon>
        <taxon>Listeriaceae</taxon>
        <taxon>Listeria</taxon>
    </lineage>
</organism>
<feature type="active site" description="Phosphocysteine intermediate; for EIIB activity" evidence="11">
    <location>
        <position position="53"/>
    </location>
</feature>
<dbReference type="GO" id="GO:0015771">
    <property type="term" value="P:trehalose transport"/>
    <property type="evidence" value="ECO:0007669"/>
    <property type="project" value="TreeGrafter"/>
</dbReference>
<keyword evidence="8" id="KW-0418">Kinase</keyword>
<evidence type="ECO:0000256" key="8">
    <source>
        <dbReference type="ARBA" id="ARBA00022777"/>
    </source>
</evidence>
<keyword evidence="2" id="KW-0813">Transport</keyword>
<feature type="transmembrane region" description="Helical" evidence="12">
    <location>
        <begin position="464"/>
        <end position="488"/>
    </location>
</feature>
<keyword evidence="3" id="KW-1003">Cell membrane</keyword>
<dbReference type="PROSITE" id="PS51103">
    <property type="entry name" value="PTS_EIIC_TYPE_1"/>
    <property type="match status" value="1"/>
</dbReference>
<gene>
    <name evidence="15" type="ORF">DFP96_10279</name>
</gene>
<dbReference type="GO" id="GO:0009401">
    <property type="term" value="P:phosphoenolpyruvate-dependent sugar phosphotransferase system"/>
    <property type="evidence" value="ECO:0007669"/>
    <property type="project" value="UniProtKB-KW"/>
</dbReference>
<dbReference type="PANTHER" id="PTHR30175:SF4">
    <property type="entry name" value="PTS SYSTEM TREHALOSE-SPECIFIC EIIBC COMPONENT"/>
    <property type="match status" value="1"/>
</dbReference>
<keyword evidence="9 12" id="KW-1133">Transmembrane helix</keyword>
<dbReference type="GO" id="GO:0008982">
    <property type="term" value="F:protein-N(PI)-phosphohistidine-sugar phosphotransferase activity"/>
    <property type="evidence" value="ECO:0007669"/>
    <property type="project" value="InterPro"/>
</dbReference>
<feature type="domain" description="PTS EIIC type-1" evidence="14">
    <location>
        <begin position="134"/>
        <end position="497"/>
    </location>
</feature>
<sequence length="497" mass="53234">MFKQLIINLMKSITYYNYQKEGNFKMAKVTKKNIAAIIAAIGGEDNINMATHCISRLRFQLKDESIVDEEALKEIDIVRGNFSSNGQYQVVIGQGTVDKAYEELVRQTNVKEVTTAELKEENAKKLNPLQKIVKMLADVFIPILPAIVASGLLLGINNVLVGVGIFVEGKSLVDMYPNLASIAGMISMIAGTAFAFLPALVGWSAVKYFGGNPLMGIVLGLVLVNPALMSAYDIGVKEPQYWNFFGLEVAQIGYQGQVLPVLVAAWVYASIEKALRRVVADAFQLLIVAPVTLLVTSALSLIAIGPITLWISNWITDGIVGLSNISPMITGILFGACFALLVITGMHHAFLAVNLQLISTTGRTMFWPIQALSDTAQGSAALAMAFVTRDKKNRSIALTSALSAYLGITEPAMFGVNLRAKYAFVCSMIGAGLAGGFIAYNGVISQSIGVSGLFSILSITRAGWGAYAIGMLIAIGVPFVLTCIIGLARRKQGNAGF</sequence>
<evidence type="ECO:0000313" key="16">
    <source>
        <dbReference type="Proteomes" id="UP000295558"/>
    </source>
</evidence>
<evidence type="ECO:0000256" key="6">
    <source>
        <dbReference type="ARBA" id="ARBA00022683"/>
    </source>
</evidence>
<accession>A0A4R6ZPW7</accession>
<dbReference type="NCBIfam" id="TIGR00826">
    <property type="entry name" value="EIIB_glc"/>
    <property type="match status" value="1"/>
</dbReference>
<dbReference type="STRING" id="1265846.PROCOU_07188"/>
<dbReference type="AlphaFoldDB" id="A0A4R6ZPW7"/>
<evidence type="ECO:0000256" key="2">
    <source>
        <dbReference type="ARBA" id="ARBA00022448"/>
    </source>
</evidence>
<dbReference type="InterPro" id="IPR003352">
    <property type="entry name" value="PTS_EIIC"/>
</dbReference>
<dbReference type="InterPro" id="IPR001996">
    <property type="entry name" value="PTS_IIB_1"/>
</dbReference>
<dbReference type="GO" id="GO:0005886">
    <property type="term" value="C:plasma membrane"/>
    <property type="evidence" value="ECO:0007669"/>
    <property type="project" value="UniProtKB-SubCell"/>
</dbReference>
<evidence type="ECO:0000256" key="7">
    <source>
        <dbReference type="ARBA" id="ARBA00022692"/>
    </source>
</evidence>
<evidence type="ECO:0000259" key="14">
    <source>
        <dbReference type="PROSITE" id="PS51103"/>
    </source>
</evidence>
<feature type="transmembrane region" description="Helical" evidence="12">
    <location>
        <begin position="139"/>
        <end position="167"/>
    </location>
</feature>
<keyword evidence="10 12" id="KW-0472">Membrane</keyword>
<reference evidence="15 16" key="1">
    <citation type="submission" date="2019-03" db="EMBL/GenBank/DDBJ databases">
        <title>Genomic Encyclopedia of Type Strains, Phase III (KMG-III): the genomes of soil and plant-associated and newly described type strains.</title>
        <authorList>
            <person name="Whitman W."/>
        </authorList>
    </citation>
    <scope>NUCLEOTIDE SEQUENCE [LARGE SCALE GENOMIC DNA]</scope>
    <source>
        <strain evidence="15 16">CECT 7972</strain>
    </source>
</reference>
<dbReference type="InterPro" id="IPR050558">
    <property type="entry name" value="PTS_Sugar-Specific_Components"/>
</dbReference>
<keyword evidence="5" id="KW-0808">Transferase</keyword>
<evidence type="ECO:0000256" key="3">
    <source>
        <dbReference type="ARBA" id="ARBA00022475"/>
    </source>
</evidence>
<dbReference type="CDD" id="cd00212">
    <property type="entry name" value="PTS_IIB_glc"/>
    <property type="match status" value="1"/>
</dbReference>
<evidence type="ECO:0000313" key="15">
    <source>
        <dbReference type="EMBL" id="TDR54495.1"/>
    </source>
</evidence>
<dbReference type="InterPro" id="IPR018113">
    <property type="entry name" value="PTrfase_EIIB_Cys"/>
</dbReference>
<protein>
    <submittedName>
        <fullName evidence="15">PTS system trehalose-specific IIB component (Glc family) /PTS system trehalose-specific IIC component (Glc family)</fullName>
    </submittedName>
</protein>
<feature type="domain" description="PTS EIIB type-1" evidence="13">
    <location>
        <begin position="31"/>
        <end position="114"/>
    </location>
</feature>
<evidence type="ECO:0000256" key="4">
    <source>
        <dbReference type="ARBA" id="ARBA00022597"/>
    </source>
</evidence>
<name>A0A4R6ZPW7_9LIST</name>
<dbReference type="NCBIfam" id="NF008236">
    <property type="entry name" value="PRK11007.1"/>
    <property type="match status" value="1"/>
</dbReference>
<dbReference type="Proteomes" id="UP000295558">
    <property type="component" value="Unassembled WGS sequence"/>
</dbReference>
<evidence type="ECO:0000256" key="11">
    <source>
        <dbReference type="PROSITE-ProRule" id="PRU00421"/>
    </source>
</evidence>
<dbReference type="InterPro" id="IPR013013">
    <property type="entry name" value="PTS_EIIC_1"/>
</dbReference>
<dbReference type="EMBL" id="SNZK01000002">
    <property type="protein sequence ID" value="TDR54495.1"/>
    <property type="molecule type" value="Genomic_DNA"/>
</dbReference>